<evidence type="ECO:0000313" key="1">
    <source>
        <dbReference type="EMBL" id="OIQ71639.1"/>
    </source>
</evidence>
<dbReference type="AlphaFoldDB" id="A0A1J5PV60"/>
<protein>
    <submittedName>
        <fullName evidence="1">Uncharacterized protein</fullName>
    </submittedName>
</protein>
<reference evidence="1" key="1">
    <citation type="submission" date="2016-10" db="EMBL/GenBank/DDBJ databases">
        <title>Sequence of Gallionella enrichment culture.</title>
        <authorList>
            <person name="Poehlein A."/>
            <person name="Muehling M."/>
            <person name="Daniel R."/>
        </authorList>
    </citation>
    <scope>NUCLEOTIDE SEQUENCE</scope>
</reference>
<name>A0A1J5PV60_9ZZZZ</name>
<accession>A0A1J5PV60</accession>
<comment type="caution">
    <text evidence="1">The sequence shown here is derived from an EMBL/GenBank/DDBJ whole genome shotgun (WGS) entry which is preliminary data.</text>
</comment>
<dbReference type="EMBL" id="MLJW01003633">
    <property type="protein sequence ID" value="OIQ71639.1"/>
    <property type="molecule type" value="Genomic_DNA"/>
</dbReference>
<gene>
    <name evidence="1" type="ORF">GALL_467430</name>
</gene>
<proteinExistence type="predicted"/>
<sequence>MRFSAVSSVPAVSTKAIPATAFSVIASASQNNGWSSTTSAVAILPVSFPVAFIAARLA</sequence>
<organism evidence="1">
    <name type="scientific">mine drainage metagenome</name>
    <dbReference type="NCBI Taxonomy" id="410659"/>
    <lineage>
        <taxon>unclassified sequences</taxon>
        <taxon>metagenomes</taxon>
        <taxon>ecological metagenomes</taxon>
    </lineage>
</organism>